<organism evidence="2 3">
    <name type="scientific">[Candida] anglica</name>
    <dbReference type="NCBI Taxonomy" id="148631"/>
    <lineage>
        <taxon>Eukaryota</taxon>
        <taxon>Fungi</taxon>
        <taxon>Dikarya</taxon>
        <taxon>Ascomycota</taxon>
        <taxon>Saccharomycotina</taxon>
        <taxon>Pichiomycetes</taxon>
        <taxon>Debaryomycetaceae</taxon>
        <taxon>Kurtzmaniella</taxon>
    </lineage>
</organism>
<dbReference type="InterPro" id="IPR013268">
    <property type="entry name" value="UTP16"/>
</dbReference>
<evidence type="ECO:0000313" key="2">
    <source>
        <dbReference type="EMBL" id="CAK7913628.1"/>
    </source>
</evidence>
<sequence length="221" mass="25545">MVVTRSSGVPKKIKFSDEDVTKDVEYHTADENEQKASEDESEDEESESDDEAPEEESTSSAKISMLKQQKEKARLEQEQKKAEKERRRKQDNLHAEQQRIKKQNEASTPAALPEYLPEDIFDAIENDSEEEELSVAQQQAKHLKLEDFEELDKKELAKQLKEEKLRRLKLQKKLIVKKGPVHVKVASSAIRQVNKKLVPKAESKIVNSRNKWLKRKSLGKK</sequence>
<proteinExistence type="predicted"/>
<reference evidence="2 3" key="1">
    <citation type="submission" date="2024-01" db="EMBL/GenBank/DDBJ databases">
        <authorList>
            <consortium name="Genoscope - CEA"/>
            <person name="William W."/>
        </authorList>
    </citation>
    <scope>NUCLEOTIDE SEQUENCE [LARGE SCALE GENOMIC DNA]</scope>
    <source>
        <strain evidence="2 3">29B2s-10</strain>
    </source>
</reference>
<protein>
    <submittedName>
        <fullName evidence="2">Bud site selection protein 21</fullName>
    </submittedName>
</protein>
<evidence type="ECO:0000313" key="3">
    <source>
        <dbReference type="Proteomes" id="UP001497600"/>
    </source>
</evidence>
<name>A0ABP0EGZ4_9ASCO</name>
<dbReference type="Pfam" id="PF08297">
    <property type="entry name" value="U3_snoRNA_assoc"/>
    <property type="match status" value="1"/>
</dbReference>
<dbReference type="Proteomes" id="UP001497600">
    <property type="component" value="Chromosome F"/>
</dbReference>
<feature type="region of interest" description="Disordered" evidence="1">
    <location>
        <begin position="1"/>
        <end position="111"/>
    </location>
</feature>
<dbReference type="EMBL" id="OZ004258">
    <property type="protein sequence ID" value="CAK7913628.1"/>
    <property type="molecule type" value="Genomic_DNA"/>
</dbReference>
<feature type="compositionally biased region" description="Basic and acidic residues" evidence="1">
    <location>
        <begin position="68"/>
        <end position="104"/>
    </location>
</feature>
<gene>
    <name evidence="2" type="primary">BUD21</name>
    <name evidence="2" type="ORF">CAAN4_F12618</name>
</gene>
<evidence type="ECO:0000256" key="1">
    <source>
        <dbReference type="SAM" id="MobiDB-lite"/>
    </source>
</evidence>
<feature type="compositionally biased region" description="Basic and acidic residues" evidence="1">
    <location>
        <begin position="14"/>
        <end position="38"/>
    </location>
</feature>
<feature type="compositionally biased region" description="Acidic residues" evidence="1">
    <location>
        <begin position="39"/>
        <end position="57"/>
    </location>
</feature>
<accession>A0ABP0EGZ4</accession>
<keyword evidence="3" id="KW-1185">Reference proteome</keyword>